<dbReference type="Gene3D" id="3.20.20.30">
    <property type="entry name" value="Luciferase-like domain"/>
    <property type="match status" value="1"/>
</dbReference>
<dbReference type="EMBL" id="SPKJ01000026">
    <property type="protein sequence ID" value="MYZ47997.1"/>
    <property type="molecule type" value="Genomic_DNA"/>
</dbReference>
<dbReference type="InterPro" id="IPR036661">
    <property type="entry name" value="Luciferase-like_sf"/>
</dbReference>
<evidence type="ECO:0000256" key="2">
    <source>
        <dbReference type="SAM" id="MobiDB-lite"/>
    </source>
</evidence>
<proteinExistence type="predicted"/>
<dbReference type="OrthoDB" id="9780518at2"/>
<dbReference type="InterPro" id="IPR050766">
    <property type="entry name" value="Bact_Lucif_Oxidored"/>
</dbReference>
<keyword evidence="5" id="KW-1185">Reference proteome</keyword>
<evidence type="ECO:0000259" key="3">
    <source>
        <dbReference type="Pfam" id="PF00296"/>
    </source>
</evidence>
<sequence length="343" mass="37019">MNGGHAGDPGRLRLGVLDQSPISEGSSGPEALRNTLGLAALTDRLGYHRYWIAEHHGTPMLASPSPEALIGPVAMATRGIRVGSGGIMLPHYSPVKVAETFSMLAGLFPDRIDLGIGRAPGSDQRTAYALQRDRRQLAPDDFPDQLVELLGYLEGTIPPEHPFAGVARLPGRPYAPEVYLLGSSLQSALWAGQLDLPYVFADFINPEGAPIAERYRAELARHHPEARPRIAVAVWALAAETDEEAEQLSASHRMAMTLLRRGQLIPVPTVETALEFLAREGGLPFGGRRRIVGTPERVKDGIEAAAAEYGADEVMVVTITHSHAARLRSYELVAEAFGLDPRA</sequence>
<comment type="caution">
    <text evidence="4">The sequence shown here is derived from an EMBL/GenBank/DDBJ whole genome shotgun (WGS) entry which is preliminary data.</text>
</comment>
<dbReference type="GO" id="GO:0016705">
    <property type="term" value="F:oxidoreductase activity, acting on paired donors, with incorporation or reduction of molecular oxygen"/>
    <property type="evidence" value="ECO:0007669"/>
    <property type="project" value="InterPro"/>
</dbReference>
<evidence type="ECO:0000256" key="1">
    <source>
        <dbReference type="ARBA" id="ARBA00007789"/>
    </source>
</evidence>
<gene>
    <name evidence="4" type="ORF">E4O86_09770</name>
</gene>
<protein>
    <submittedName>
        <fullName evidence="4">LLM class flavin-dependent oxidoreductase</fullName>
    </submittedName>
</protein>
<dbReference type="RefSeq" id="WP_161140348.1">
    <property type="nucleotide sequence ID" value="NZ_SPKJ01000026.1"/>
</dbReference>
<dbReference type="GO" id="GO:0005829">
    <property type="term" value="C:cytosol"/>
    <property type="evidence" value="ECO:0007669"/>
    <property type="project" value="TreeGrafter"/>
</dbReference>
<dbReference type="AlphaFoldDB" id="A0A964T5V4"/>
<dbReference type="Proteomes" id="UP000773614">
    <property type="component" value="Unassembled WGS sequence"/>
</dbReference>
<feature type="domain" description="Luciferase-like" evidence="3">
    <location>
        <begin position="13"/>
        <end position="312"/>
    </location>
</feature>
<feature type="region of interest" description="Disordered" evidence="2">
    <location>
        <begin position="1"/>
        <end position="29"/>
    </location>
</feature>
<dbReference type="InterPro" id="IPR011251">
    <property type="entry name" value="Luciferase-like_dom"/>
</dbReference>
<evidence type="ECO:0000313" key="5">
    <source>
        <dbReference type="Proteomes" id="UP000773614"/>
    </source>
</evidence>
<dbReference type="SUPFAM" id="SSF51679">
    <property type="entry name" value="Bacterial luciferase-like"/>
    <property type="match status" value="1"/>
</dbReference>
<organism evidence="4 5">
    <name type="scientific">Propylenella binzhouense</name>
    <dbReference type="NCBI Taxonomy" id="2555902"/>
    <lineage>
        <taxon>Bacteria</taxon>
        <taxon>Pseudomonadati</taxon>
        <taxon>Pseudomonadota</taxon>
        <taxon>Alphaproteobacteria</taxon>
        <taxon>Hyphomicrobiales</taxon>
        <taxon>Propylenellaceae</taxon>
        <taxon>Propylenella</taxon>
    </lineage>
</organism>
<dbReference type="PANTHER" id="PTHR30137:SF20">
    <property type="entry name" value="N-ACETYL-S-ALKYLCYSTEINE MONOOXYGENASE"/>
    <property type="match status" value="1"/>
</dbReference>
<dbReference type="PANTHER" id="PTHR30137">
    <property type="entry name" value="LUCIFERASE-LIKE MONOOXYGENASE"/>
    <property type="match status" value="1"/>
</dbReference>
<accession>A0A964T5V4</accession>
<dbReference type="NCBIfam" id="TIGR03558">
    <property type="entry name" value="oxido_grp_1"/>
    <property type="match status" value="1"/>
</dbReference>
<reference evidence="4" key="1">
    <citation type="submission" date="2019-03" db="EMBL/GenBank/DDBJ databases">
        <title>Afifella sp. nov., isolated from activated sludge.</title>
        <authorList>
            <person name="Li Q."/>
            <person name="Liu Y."/>
        </authorList>
    </citation>
    <scope>NUCLEOTIDE SEQUENCE</scope>
    <source>
        <strain evidence="4">L72</strain>
    </source>
</reference>
<comment type="similarity">
    <text evidence="1">To bacterial alkanal monooxygenase alpha and beta chains.</text>
</comment>
<evidence type="ECO:0000313" key="4">
    <source>
        <dbReference type="EMBL" id="MYZ47997.1"/>
    </source>
</evidence>
<name>A0A964T5V4_9HYPH</name>
<dbReference type="InterPro" id="IPR019949">
    <property type="entry name" value="CmoO-like"/>
</dbReference>
<dbReference type="Pfam" id="PF00296">
    <property type="entry name" value="Bac_luciferase"/>
    <property type="match status" value="1"/>
</dbReference>